<dbReference type="InterPro" id="IPR043502">
    <property type="entry name" value="DNA/RNA_pol_sf"/>
</dbReference>
<dbReference type="EMBL" id="QGNW01001665">
    <property type="protein sequence ID" value="RVW33723.1"/>
    <property type="molecule type" value="Genomic_DNA"/>
</dbReference>
<protein>
    <submittedName>
        <fullName evidence="2">Putative ribonuclease H protein</fullName>
    </submittedName>
</protein>
<dbReference type="Proteomes" id="UP000288805">
    <property type="component" value="Unassembled WGS sequence"/>
</dbReference>
<dbReference type="Pfam" id="PF00078">
    <property type="entry name" value="RVT_1"/>
    <property type="match status" value="1"/>
</dbReference>
<gene>
    <name evidence="2" type="primary">VvCHDh000004_185</name>
    <name evidence="2" type="ORF">CK203_074838</name>
</gene>
<sequence length="336" mass="38327">MLEPLDANALETPFMEEEVFDALVGCNGDKAPGPDGFSMAFWLFAWDFVKADVMGFFKEFYENGKFVKSLNATFLVLANRLKKVVGKVVSKAQGAFVEGRQILDAVLIANEAIDSTLKNNESGILCKLDIEKAYDKVDWNFILTIMKKMGFGEKWIRWIQWWHIHCKFLSDDQWNPYGLFFKAPGGEGSKRRRGPNFPLVAVSGLRINLEKSELIPVGRVESMDDLAGRFWLSVRRRLEKIQRDFLWGGGNLDHKPHLVRWELVCLSKAKGGLGVKSLSLLNKTLLAKWNWRFANEREALWNQVIRGKYGEARGGWCSREVREAHGLGLWKGIRAD</sequence>
<dbReference type="SUPFAM" id="SSF56672">
    <property type="entry name" value="DNA/RNA polymerases"/>
    <property type="match status" value="1"/>
</dbReference>
<dbReference type="InterPro" id="IPR000477">
    <property type="entry name" value="RT_dom"/>
</dbReference>
<evidence type="ECO:0000313" key="3">
    <source>
        <dbReference type="Proteomes" id="UP000288805"/>
    </source>
</evidence>
<evidence type="ECO:0000313" key="2">
    <source>
        <dbReference type="EMBL" id="RVW33723.1"/>
    </source>
</evidence>
<feature type="domain" description="Reverse transcriptase" evidence="1">
    <location>
        <begin position="76"/>
        <end position="160"/>
    </location>
</feature>
<evidence type="ECO:0000259" key="1">
    <source>
        <dbReference type="Pfam" id="PF00078"/>
    </source>
</evidence>
<dbReference type="PANTHER" id="PTHR19446">
    <property type="entry name" value="REVERSE TRANSCRIPTASES"/>
    <property type="match status" value="1"/>
</dbReference>
<organism evidence="2 3">
    <name type="scientific">Vitis vinifera</name>
    <name type="common">Grape</name>
    <dbReference type="NCBI Taxonomy" id="29760"/>
    <lineage>
        <taxon>Eukaryota</taxon>
        <taxon>Viridiplantae</taxon>
        <taxon>Streptophyta</taxon>
        <taxon>Embryophyta</taxon>
        <taxon>Tracheophyta</taxon>
        <taxon>Spermatophyta</taxon>
        <taxon>Magnoliopsida</taxon>
        <taxon>eudicotyledons</taxon>
        <taxon>Gunneridae</taxon>
        <taxon>Pentapetalae</taxon>
        <taxon>rosids</taxon>
        <taxon>Vitales</taxon>
        <taxon>Vitaceae</taxon>
        <taxon>Viteae</taxon>
        <taxon>Vitis</taxon>
    </lineage>
</organism>
<accession>A0A438DE16</accession>
<reference evidence="2 3" key="1">
    <citation type="journal article" date="2018" name="PLoS Genet.">
        <title>Population sequencing reveals clonal diversity and ancestral inbreeding in the grapevine cultivar Chardonnay.</title>
        <authorList>
            <person name="Roach M.J."/>
            <person name="Johnson D.L."/>
            <person name="Bohlmann J."/>
            <person name="van Vuuren H.J."/>
            <person name="Jones S.J."/>
            <person name="Pretorius I.S."/>
            <person name="Schmidt S.A."/>
            <person name="Borneman A.R."/>
        </authorList>
    </citation>
    <scope>NUCLEOTIDE SEQUENCE [LARGE SCALE GENOMIC DNA]</scope>
    <source>
        <strain evidence="3">cv. Chardonnay</strain>
        <tissue evidence="2">Leaf</tissue>
    </source>
</reference>
<name>A0A438DE16_VITVI</name>
<comment type="caution">
    <text evidence="2">The sequence shown here is derived from an EMBL/GenBank/DDBJ whole genome shotgun (WGS) entry which is preliminary data.</text>
</comment>
<proteinExistence type="predicted"/>
<dbReference type="AlphaFoldDB" id="A0A438DE16"/>